<evidence type="ECO:0000313" key="1">
    <source>
        <dbReference type="EMBL" id="MCJ8502216.1"/>
    </source>
</evidence>
<dbReference type="PROSITE" id="PS51257">
    <property type="entry name" value="PROKAR_LIPOPROTEIN"/>
    <property type="match status" value="1"/>
</dbReference>
<comment type="caution">
    <text evidence="1">The sequence shown here is derived from an EMBL/GenBank/DDBJ whole genome shotgun (WGS) entry which is preliminary data.</text>
</comment>
<organism evidence="1 2">
    <name type="scientific">Desulfatitalea alkaliphila</name>
    <dbReference type="NCBI Taxonomy" id="2929485"/>
    <lineage>
        <taxon>Bacteria</taxon>
        <taxon>Pseudomonadati</taxon>
        <taxon>Thermodesulfobacteriota</taxon>
        <taxon>Desulfobacteria</taxon>
        <taxon>Desulfobacterales</taxon>
        <taxon>Desulfosarcinaceae</taxon>
        <taxon>Desulfatitalea</taxon>
    </lineage>
</organism>
<dbReference type="Proteomes" id="UP001165427">
    <property type="component" value="Unassembled WGS sequence"/>
</dbReference>
<sequence>MKISIIISVSVLLMWMVLLTGCIANGGGAMQDNATEVLGPMTADLTVNNLDNEALAVASLWEERRVVLVFLRHYG</sequence>
<name>A0AA41UM38_9BACT</name>
<gene>
    <name evidence="1" type="ORF">MRX98_16650</name>
</gene>
<dbReference type="AlphaFoldDB" id="A0AA41UM38"/>
<reference evidence="1" key="1">
    <citation type="submission" date="2022-04" db="EMBL/GenBank/DDBJ databases">
        <title>Desulfatitalea alkaliphila sp. nov., a novel anaerobic sulfate-reducing bacterium isolated from terrestrial mud volcano, Taman Peninsula, Russia.</title>
        <authorList>
            <person name="Khomyakova M.A."/>
            <person name="Merkel A.Y."/>
            <person name="Slobodkin A.I."/>
        </authorList>
    </citation>
    <scope>NUCLEOTIDE SEQUENCE</scope>
    <source>
        <strain evidence="1">M08but</strain>
    </source>
</reference>
<accession>A0AA41UM38</accession>
<proteinExistence type="predicted"/>
<dbReference type="EMBL" id="JALJRB010000022">
    <property type="protein sequence ID" value="MCJ8502216.1"/>
    <property type="molecule type" value="Genomic_DNA"/>
</dbReference>
<evidence type="ECO:0008006" key="3">
    <source>
        <dbReference type="Google" id="ProtNLM"/>
    </source>
</evidence>
<evidence type="ECO:0000313" key="2">
    <source>
        <dbReference type="Proteomes" id="UP001165427"/>
    </source>
</evidence>
<keyword evidence="2" id="KW-1185">Reference proteome</keyword>
<protein>
    <recommendedName>
        <fullName evidence="3">AhpC/TSA family protein</fullName>
    </recommendedName>
</protein>